<dbReference type="EMBL" id="LAZL01000002">
    <property type="protein sequence ID" value="KMT66780.1"/>
    <property type="molecule type" value="Genomic_DNA"/>
</dbReference>
<reference evidence="1 2" key="1">
    <citation type="submission" date="2015-04" db="EMBL/GenBank/DDBJ databases">
        <title>Draft Genome Sequence of the Novel Agar-Digesting Marine Bacterium Q1.</title>
        <authorList>
            <person name="Li Y."/>
            <person name="Li D."/>
            <person name="Chen G."/>
            <person name="Du Z."/>
        </authorList>
    </citation>
    <scope>NUCLEOTIDE SEQUENCE [LARGE SCALE GENOMIC DNA]</scope>
    <source>
        <strain evidence="1 2">Q1</strain>
    </source>
</reference>
<proteinExistence type="predicted"/>
<dbReference type="STRING" id="1513271.XM47_01255"/>
<accession>A0A0J8GVG9</accession>
<protein>
    <submittedName>
        <fullName evidence="1">DNA replication protein</fullName>
    </submittedName>
</protein>
<dbReference type="Proteomes" id="UP000037600">
    <property type="component" value="Unassembled WGS sequence"/>
</dbReference>
<evidence type="ECO:0000313" key="2">
    <source>
        <dbReference type="Proteomes" id="UP000037600"/>
    </source>
</evidence>
<sequence>MTIANQIRSKLLELEGGVFQRLCDDWLHRKGYENINSIGMMNTTDRVTKGTPDCLFIQPDGYYVFSEYTVQQNRLAAKLEDDINKCFDEQKTGIKSEQISEIIICYLGNLTTKEINHLKSLCQKRHVRVCLNGLDSISLSIQNCYPVLSEQYLGLALDTGQLLSINDFVTRYGKNNLTTPIDNKILFQSDAIDKGLEQLRHWRLLLVSGAAGVGKTLFSVNLASAMQKNNPALKVYCLFDKGADLIRDITAHFSEPGDYLIFVDDANRLDSRLDYILHYLNENDENRTFRIVATVRDYARHSVITQASKFTEVQEQTIQPLTDEQIKELVVELFDIKNSEYQQRIQEISGGNSRLAMMAAKVAVETNQIQSIQNVASLYDDYFSQNENIREVVEDDKLMTAACAISFFRKIDKLNESHMEWLQNSFGISPEEFWGYVEILHKKELVDLYEYEVVKISDQVLSTYFFYLAVFERKVISFSLIVHHFYPGFNRTIVDALNPVISAFDHKKIVTEIRSEIEGIFKEISNSGDLKSSIEFLNSFWFALPTETLIFANTLISEMPIVVESWEDEAFEEAKTDENEYSVVSLLSSFRNYGVDEFKMSFDLLLQYLSKSKESLGFVIKTLTDRYNFKPDDMLYGYYVQAHVVDTLVERIENGANHLFSRIFIVLAKSFLQVEHTEHKWGRGDTITMITYRLAPDEYLTPIRQKIFKNLAILMCLPDYEQLIQDIFQELISRLRFEGKEMAEADLPFITEFFISNLDPKNTSHCLIMQDVCEHLDALEIKYPSKWQSEFNNSTIELSNLLLQDRHEMRKLDMGYEEYKQYRHQCFVDYFSDITVEKFIEFMSQCVSLQNSLSGRERDYSLNVGIEMSLKAIAENHHDQINEIVSTYIDYDDTFNIHPGSLIFNLFKTLSSSEVWELINCKSYRWKKYWRSFYFSMLPQDDINEDETHSLLIHLNDTPSNELPTWLDYLSKYQSIDKEIYLKVVRLLVEKSNVDNNYAFSLRQLFNKDCELFGKWFEVFKSDPQLVFSAYLAAFKNERYCDYNGEALALLTEEDPSFMNKIVDYIYENERYPDKHTSMPELTFLWERDNYLDAVERYGKYVYIKEQDSYSFGSNIFTKLFSKEKGRAEPDELMVKKQDFIKHTVRNNIDDIGYICFIFKAANFMGQSFRRELLGIFLQHNKKIDDFKKLEYEPTSRSWSGSLVPTLEKEKNYLITLLPLLNSVDLLEHRSNIEKRIEYKLKYIESEKKRDFLESRQ</sequence>
<keyword evidence="2" id="KW-1185">Reference proteome</keyword>
<dbReference type="InterPro" id="IPR027417">
    <property type="entry name" value="P-loop_NTPase"/>
</dbReference>
<gene>
    <name evidence="1" type="ORF">XM47_01255</name>
</gene>
<dbReference type="AlphaFoldDB" id="A0A0J8GVG9"/>
<dbReference type="CDD" id="cd01983">
    <property type="entry name" value="SIMIBI"/>
    <property type="match status" value="1"/>
</dbReference>
<comment type="caution">
    <text evidence="1">The sequence shown here is derived from an EMBL/GenBank/DDBJ whole genome shotgun (WGS) entry which is preliminary data.</text>
</comment>
<dbReference type="SUPFAM" id="SSF52540">
    <property type="entry name" value="P-loop containing nucleoside triphosphate hydrolases"/>
    <property type="match status" value="1"/>
</dbReference>
<dbReference type="OrthoDB" id="9816071at2"/>
<dbReference type="PATRIC" id="fig|1513271.3.peg.264"/>
<organism evidence="1 2">
    <name type="scientific">Catenovulum maritimum</name>
    <dbReference type="NCBI Taxonomy" id="1513271"/>
    <lineage>
        <taxon>Bacteria</taxon>
        <taxon>Pseudomonadati</taxon>
        <taxon>Pseudomonadota</taxon>
        <taxon>Gammaproteobacteria</taxon>
        <taxon>Alteromonadales</taxon>
        <taxon>Alteromonadaceae</taxon>
        <taxon>Catenovulum</taxon>
    </lineage>
</organism>
<evidence type="ECO:0000313" key="1">
    <source>
        <dbReference type="EMBL" id="KMT66780.1"/>
    </source>
</evidence>
<dbReference type="RefSeq" id="WP_048688477.1">
    <property type="nucleotide sequence ID" value="NZ_KQ130482.1"/>
</dbReference>
<name>A0A0J8GVG9_9ALTE</name>